<dbReference type="Gene3D" id="3.30.70.560">
    <property type="entry name" value="7,8-Dihydro-6-hydroxymethylpterin-pyrophosphokinase HPPK"/>
    <property type="match status" value="1"/>
</dbReference>
<evidence type="ECO:0000256" key="15">
    <source>
        <dbReference type="ARBA" id="ARBA00023268"/>
    </source>
</evidence>
<dbReference type="UniPathway" id="UPA00077">
    <property type="reaction ID" value="UER00155"/>
</dbReference>
<dbReference type="InterPro" id="IPR006390">
    <property type="entry name" value="DHP_synth_dom"/>
</dbReference>
<evidence type="ECO:0000256" key="7">
    <source>
        <dbReference type="ARBA" id="ARBA00009951"/>
    </source>
</evidence>
<dbReference type="Gene3D" id="3.30.1130.10">
    <property type="match status" value="2"/>
</dbReference>
<dbReference type="GO" id="GO:0046656">
    <property type="term" value="P:folic acid biosynthetic process"/>
    <property type="evidence" value="ECO:0007669"/>
    <property type="project" value="UniProtKB-KW"/>
</dbReference>
<dbReference type="InterPro" id="IPR011005">
    <property type="entry name" value="Dihydropteroate_synth-like_sf"/>
</dbReference>
<comment type="similarity">
    <text evidence="7">In the C-terminal section; belongs to the DHPS family.</text>
</comment>
<keyword evidence="10" id="KW-0547">Nucleotide-binding</keyword>
<dbReference type="Proteomes" id="UP000292447">
    <property type="component" value="Chromosome I"/>
</dbReference>
<comment type="pathway">
    <text evidence="4">Cofactor biosynthesis; tetrahydrofolate biosynthesis; 7,8-dihydrofolate from 2-amino-4-hydroxy-6-hydroxymethyl-7,8-dihydropteridine diphosphate and 4-aminobenzoate: step 1/2.</text>
</comment>
<evidence type="ECO:0000256" key="3">
    <source>
        <dbReference type="ARBA" id="ARBA00001946"/>
    </source>
</evidence>
<dbReference type="NCBIfam" id="TIGR01498">
    <property type="entry name" value="folK"/>
    <property type="match status" value="1"/>
</dbReference>
<evidence type="ECO:0000256" key="9">
    <source>
        <dbReference type="ARBA" id="ARBA00022723"/>
    </source>
</evidence>
<evidence type="ECO:0000256" key="2">
    <source>
        <dbReference type="ARBA" id="ARBA00000198"/>
    </source>
</evidence>
<evidence type="ECO:0000256" key="5">
    <source>
        <dbReference type="ARBA" id="ARBA00005051"/>
    </source>
</evidence>
<dbReference type="InterPro" id="IPR035907">
    <property type="entry name" value="Hppk_sf"/>
</dbReference>
<dbReference type="InterPro" id="IPR000550">
    <property type="entry name" value="Hppk"/>
</dbReference>
<organism evidence="18 19">
    <name type="scientific">Metschnikowia aff. pulcherrima</name>
    <dbReference type="NCBI Taxonomy" id="2163413"/>
    <lineage>
        <taxon>Eukaryota</taxon>
        <taxon>Fungi</taxon>
        <taxon>Dikarya</taxon>
        <taxon>Ascomycota</taxon>
        <taxon>Saccharomycotina</taxon>
        <taxon>Pichiomycetes</taxon>
        <taxon>Metschnikowiaceae</taxon>
        <taxon>Metschnikowia</taxon>
    </lineage>
</organism>
<protein>
    <submittedName>
        <fullName evidence="18">Dihydroneopterin aldolase</fullName>
    </submittedName>
</protein>
<evidence type="ECO:0000256" key="13">
    <source>
        <dbReference type="ARBA" id="ARBA00022842"/>
    </source>
</evidence>
<keyword evidence="14" id="KW-0289">Folate biosynthesis</keyword>
<dbReference type="GO" id="GO:0046872">
    <property type="term" value="F:metal ion binding"/>
    <property type="evidence" value="ECO:0007669"/>
    <property type="project" value="UniProtKB-KW"/>
</dbReference>
<evidence type="ECO:0000256" key="8">
    <source>
        <dbReference type="ARBA" id="ARBA00022679"/>
    </source>
</evidence>
<dbReference type="STRING" id="2163413.A0A4P6XKP5"/>
<dbReference type="GO" id="GO:0004156">
    <property type="term" value="F:dihydropteroate synthase activity"/>
    <property type="evidence" value="ECO:0007669"/>
    <property type="project" value="UniProtKB-EC"/>
</dbReference>
<dbReference type="PROSITE" id="PS50972">
    <property type="entry name" value="PTERIN_BINDING"/>
    <property type="match status" value="1"/>
</dbReference>
<feature type="domain" description="Pterin-binding" evidence="17">
    <location>
        <begin position="460"/>
        <end position="763"/>
    </location>
</feature>
<gene>
    <name evidence="18" type="primary">MPUL0A07700</name>
    <name evidence="18" type="ORF">METSCH_A07700</name>
</gene>
<evidence type="ECO:0000256" key="14">
    <source>
        <dbReference type="ARBA" id="ARBA00022909"/>
    </source>
</evidence>
<evidence type="ECO:0000313" key="19">
    <source>
        <dbReference type="Proteomes" id="UP000292447"/>
    </source>
</evidence>
<evidence type="ECO:0000256" key="10">
    <source>
        <dbReference type="ARBA" id="ARBA00022741"/>
    </source>
</evidence>
<dbReference type="InterPro" id="IPR000489">
    <property type="entry name" value="Pterin-binding_dom"/>
</dbReference>
<dbReference type="PROSITE" id="PS00792">
    <property type="entry name" value="DHPS_1"/>
    <property type="match status" value="1"/>
</dbReference>
<dbReference type="CDD" id="cd00483">
    <property type="entry name" value="HPPK"/>
    <property type="match status" value="1"/>
</dbReference>
<comment type="catalytic activity">
    <reaction evidence="2">
        <text>6-hydroxymethyl-7,8-dihydropterin + ATP = (7,8-dihydropterin-6-yl)methyl diphosphate + AMP + H(+)</text>
        <dbReference type="Rhea" id="RHEA:11412"/>
        <dbReference type="ChEBI" id="CHEBI:15378"/>
        <dbReference type="ChEBI" id="CHEBI:30616"/>
        <dbReference type="ChEBI" id="CHEBI:44841"/>
        <dbReference type="ChEBI" id="CHEBI:72950"/>
        <dbReference type="ChEBI" id="CHEBI:456215"/>
        <dbReference type="EC" id="2.7.6.3"/>
    </reaction>
</comment>
<dbReference type="GO" id="GO:0016301">
    <property type="term" value="F:kinase activity"/>
    <property type="evidence" value="ECO:0007669"/>
    <property type="project" value="UniProtKB-KW"/>
</dbReference>
<evidence type="ECO:0000256" key="16">
    <source>
        <dbReference type="SAM" id="MobiDB-lite"/>
    </source>
</evidence>
<dbReference type="GO" id="GO:0046654">
    <property type="term" value="P:tetrahydrofolate biosynthetic process"/>
    <property type="evidence" value="ECO:0007669"/>
    <property type="project" value="UniProtKB-UniPathway"/>
</dbReference>
<dbReference type="GO" id="GO:0004150">
    <property type="term" value="F:dihydroneopterin aldolase activity"/>
    <property type="evidence" value="ECO:0007669"/>
    <property type="project" value="InterPro"/>
</dbReference>
<keyword evidence="9" id="KW-0479">Metal-binding</keyword>
<sequence>MSDKVHISGLEGRAIVGLDHWQKPVPHPVAIDADFATDFSKASETDNLHYSLNYAVISSKIAGFLADRQQHNFRSLGGLGTAVLRDALQEEIANSTAVEVTVSAPKVDIRAPVSYTASTTGKLLYQIHGLRALTLIGVFTFERLNKQYVLLDIAMHVTEPHLNVGRVSEAVSNYLEAANFKTVEALVALACQWIFQNFETVASASVRVTKPNAIVYTDGVGVLCRYLREDFAHKPALRVESLETSKSADSRPNSPSFDLPVDTESDYSGTHDVYVAFGLNQGDQIANISRALQLLEEYPQIAVKSTSSLYVSKPMYYTEQPDFYNGAALLSVTNMTPHELLDVLKKIEYAELGRVKTFENCPRPIDLDIVLFARKTVTSPDLVIPHKAMLDRTFVLQPLCELLPPDFTHPVTAEPVHKHLSSLLLAVADTDVQELLKLVLVTPGTRGRRLRANHDGTSPSVVMAIFNATPDSFSDGGDKLALLKEEVVAEALAMKQAGATIIDVGGVSTRPGSSEPSSEEELARVLPVVEAIRAEPKLDDVLVSVDTYRAAVAEAVLAAGADIINDILMGLYEPEIFSVVARSGCGYVMNHTRGTPATMSQFTEYGPAESTADGTLVEYHIDETSGVLPVLPAAERNLVDGICRELAAQLNVAAQHSVRKWQVILDPGIGFAKNMSQNLAIIRHARRFKKYAQIDLVLHSYTSFHGMAMLMGASRKGFLGTLTGQKDALRRVVSSTAAAVACVQQGADIVRVHDVQETTEALQVADAVYKGSLST</sequence>
<dbReference type="Pfam" id="PF01288">
    <property type="entry name" value="HPPK"/>
    <property type="match status" value="1"/>
</dbReference>
<keyword evidence="19" id="KW-1185">Reference proteome</keyword>
<accession>A0A4P6XKP5</accession>
<dbReference type="Gene3D" id="3.20.20.20">
    <property type="entry name" value="Dihydropteroate synthase-like"/>
    <property type="match status" value="1"/>
</dbReference>
<comment type="pathway">
    <text evidence="5">Cofactor biosynthesis; tetrahydrofolate biosynthesis; 2-amino-4-hydroxy-6-hydroxymethyl-7,8-dihydropteridine diphosphate from 7,8-dihydroneopterin triphosphate: step 4/4.</text>
</comment>
<dbReference type="CDD" id="cd00739">
    <property type="entry name" value="DHPS"/>
    <property type="match status" value="1"/>
</dbReference>
<dbReference type="Pfam" id="PF02152">
    <property type="entry name" value="FolB"/>
    <property type="match status" value="2"/>
</dbReference>
<dbReference type="NCBIfam" id="TIGR00526">
    <property type="entry name" value="folB_dom"/>
    <property type="match status" value="2"/>
</dbReference>
<reference evidence="19" key="1">
    <citation type="submission" date="2019-03" db="EMBL/GenBank/DDBJ databases">
        <title>Snf2 controls pulcherriminic acid biosynthesis and connects pigmentation and antifungal activity of the yeast Metschnikowia pulcherrima.</title>
        <authorList>
            <person name="Gore-Lloyd D."/>
            <person name="Sumann I."/>
            <person name="Brachmann A.O."/>
            <person name="Schneeberger K."/>
            <person name="Ortiz-Merino R.A."/>
            <person name="Moreno-Beltran M."/>
            <person name="Schlaefli M."/>
            <person name="Kirner P."/>
            <person name="Santos Kron A."/>
            <person name="Wolfe K.H."/>
            <person name="Piel J."/>
            <person name="Ahrens C.H."/>
            <person name="Henk D."/>
            <person name="Freimoser F.M."/>
        </authorList>
    </citation>
    <scope>NUCLEOTIDE SEQUENCE [LARGE SCALE GENOMIC DNA]</scope>
    <source>
        <strain evidence="19">APC 1.2</strain>
    </source>
</reference>
<name>A0A4P6XKP5_9ASCO</name>
<keyword evidence="8" id="KW-0808">Transferase</keyword>
<dbReference type="SUPFAM" id="SSF51717">
    <property type="entry name" value="Dihydropteroate synthetase-like"/>
    <property type="match status" value="1"/>
</dbReference>
<dbReference type="Pfam" id="PF00809">
    <property type="entry name" value="Pterin_bind"/>
    <property type="match status" value="2"/>
</dbReference>
<dbReference type="SMART" id="SM00905">
    <property type="entry name" value="FolB"/>
    <property type="match status" value="2"/>
</dbReference>
<evidence type="ECO:0000256" key="11">
    <source>
        <dbReference type="ARBA" id="ARBA00022777"/>
    </source>
</evidence>
<dbReference type="GO" id="GO:0005524">
    <property type="term" value="F:ATP binding"/>
    <property type="evidence" value="ECO:0007669"/>
    <property type="project" value="UniProtKB-KW"/>
</dbReference>
<feature type="region of interest" description="Disordered" evidence="16">
    <location>
        <begin position="242"/>
        <end position="262"/>
    </location>
</feature>
<keyword evidence="12" id="KW-0067">ATP-binding</keyword>
<evidence type="ECO:0000256" key="12">
    <source>
        <dbReference type="ARBA" id="ARBA00022840"/>
    </source>
</evidence>
<dbReference type="InterPro" id="IPR045031">
    <property type="entry name" value="DHP_synth-like"/>
</dbReference>
<comment type="catalytic activity">
    <reaction evidence="1">
        <text>(7,8-dihydropterin-6-yl)methyl diphosphate + 4-aminobenzoate = 7,8-dihydropteroate + diphosphate</text>
        <dbReference type="Rhea" id="RHEA:19949"/>
        <dbReference type="ChEBI" id="CHEBI:17836"/>
        <dbReference type="ChEBI" id="CHEBI:17839"/>
        <dbReference type="ChEBI" id="CHEBI:33019"/>
        <dbReference type="ChEBI" id="CHEBI:72950"/>
        <dbReference type="EC" id="2.5.1.15"/>
    </reaction>
</comment>
<evidence type="ECO:0000259" key="17">
    <source>
        <dbReference type="PROSITE" id="PS50972"/>
    </source>
</evidence>
<dbReference type="InterPro" id="IPR006157">
    <property type="entry name" value="FolB_dom"/>
</dbReference>
<dbReference type="InterPro" id="IPR043133">
    <property type="entry name" value="GTP-CH-I_C/QueF"/>
</dbReference>
<dbReference type="PANTHER" id="PTHR20941:SF1">
    <property type="entry name" value="FOLIC ACID SYNTHESIS PROTEIN FOL1"/>
    <property type="match status" value="1"/>
</dbReference>
<dbReference type="PROSITE" id="PS00793">
    <property type="entry name" value="DHPS_2"/>
    <property type="match status" value="1"/>
</dbReference>
<dbReference type="GO" id="GO:0003848">
    <property type="term" value="F:2-amino-4-hydroxy-6-hydroxymethyldihydropteridine diphosphokinase activity"/>
    <property type="evidence" value="ECO:0007669"/>
    <property type="project" value="UniProtKB-EC"/>
</dbReference>
<proteinExistence type="inferred from homology"/>
<evidence type="ECO:0000256" key="1">
    <source>
        <dbReference type="ARBA" id="ARBA00000012"/>
    </source>
</evidence>
<evidence type="ECO:0000256" key="6">
    <source>
        <dbReference type="ARBA" id="ARBA00009640"/>
    </source>
</evidence>
<dbReference type="EMBL" id="CP034456">
    <property type="protein sequence ID" value="QBM86134.1"/>
    <property type="molecule type" value="Genomic_DNA"/>
</dbReference>
<keyword evidence="11" id="KW-0418">Kinase</keyword>
<keyword evidence="13" id="KW-0460">Magnesium</keyword>
<dbReference type="PANTHER" id="PTHR20941">
    <property type="entry name" value="FOLATE SYNTHESIS PROTEINS"/>
    <property type="match status" value="1"/>
</dbReference>
<dbReference type="SUPFAM" id="SSF55620">
    <property type="entry name" value="Tetrahydrobiopterin biosynthesis enzymes-like"/>
    <property type="match status" value="2"/>
</dbReference>
<keyword evidence="15" id="KW-0511">Multifunctional enzyme</keyword>
<dbReference type="AlphaFoldDB" id="A0A4P6XKP5"/>
<evidence type="ECO:0000313" key="18">
    <source>
        <dbReference type="EMBL" id="QBM86134.1"/>
    </source>
</evidence>
<dbReference type="GO" id="GO:0005740">
    <property type="term" value="C:mitochondrial envelope"/>
    <property type="evidence" value="ECO:0007669"/>
    <property type="project" value="TreeGrafter"/>
</dbReference>
<comment type="similarity">
    <text evidence="6">In the N-terminal section; belongs to the DHNA family.</text>
</comment>
<dbReference type="SUPFAM" id="SSF55083">
    <property type="entry name" value="6-hydroxymethyl-7,8-dihydropterin pyrophosphokinase, HPPK"/>
    <property type="match status" value="1"/>
</dbReference>
<comment type="cofactor">
    <cofactor evidence="3">
        <name>Mg(2+)</name>
        <dbReference type="ChEBI" id="CHEBI:18420"/>
    </cofactor>
</comment>
<evidence type="ECO:0000256" key="4">
    <source>
        <dbReference type="ARBA" id="ARBA00004763"/>
    </source>
</evidence>